<keyword evidence="1" id="KW-0812">Transmembrane</keyword>
<evidence type="ECO:0000256" key="1">
    <source>
        <dbReference type="SAM" id="Phobius"/>
    </source>
</evidence>
<keyword evidence="3" id="KW-1185">Reference proteome</keyword>
<keyword evidence="1" id="KW-1133">Transmembrane helix</keyword>
<feature type="transmembrane region" description="Helical" evidence="1">
    <location>
        <begin position="99"/>
        <end position="118"/>
    </location>
</feature>
<protein>
    <submittedName>
        <fullName evidence="2">Uncharacterized protein</fullName>
    </submittedName>
</protein>
<keyword evidence="1" id="KW-0472">Membrane</keyword>
<proteinExistence type="predicted"/>
<feature type="transmembrane region" description="Helical" evidence="1">
    <location>
        <begin position="124"/>
        <end position="144"/>
    </location>
</feature>
<dbReference type="AlphaFoldDB" id="A0A552WUC5"/>
<dbReference type="Proteomes" id="UP000318693">
    <property type="component" value="Unassembled WGS sequence"/>
</dbReference>
<feature type="transmembrane region" description="Helical" evidence="1">
    <location>
        <begin position="15"/>
        <end position="35"/>
    </location>
</feature>
<name>A0A552WUC5_9MICO</name>
<sequence length="175" mass="18491">MNHPTVTTVSHTSPLWRLVATLLAGGAVAALAYYVNVQNLVDEFATVAAAATFFSIGFWARKRPDQLRARLGVFGRIGDAARESQGEINAWVHAQSLRVGLLLGLGYGIAIVLLKAAIVSVVAAFSSVWIAVAVGAAVASLVTAPELWKAARSRAALPEAPSIDSARTDAEEVRW</sequence>
<dbReference type="EMBL" id="VJXR01000010">
    <property type="protein sequence ID" value="TRW46392.1"/>
    <property type="molecule type" value="Genomic_DNA"/>
</dbReference>
<feature type="transmembrane region" description="Helical" evidence="1">
    <location>
        <begin position="41"/>
        <end position="60"/>
    </location>
</feature>
<gene>
    <name evidence="2" type="ORF">FJ693_05550</name>
</gene>
<evidence type="ECO:0000313" key="3">
    <source>
        <dbReference type="Proteomes" id="UP000318693"/>
    </source>
</evidence>
<evidence type="ECO:0000313" key="2">
    <source>
        <dbReference type="EMBL" id="TRW46392.1"/>
    </source>
</evidence>
<accession>A0A552WUC5</accession>
<reference evidence="2 3" key="1">
    <citation type="submission" date="2019-07" db="EMBL/GenBank/DDBJ databases">
        <title>Georgenia wutianyii sp. nov. and Georgenia *** sp. nov. isolated from plateau pika (Ochotona curzoniae) in the Qinghai-Tibet plateau of China.</title>
        <authorList>
            <person name="Tian Z."/>
        </authorList>
    </citation>
    <scope>NUCLEOTIDE SEQUENCE [LARGE SCALE GENOMIC DNA]</scope>
    <source>
        <strain evidence="2 3">Z446</strain>
    </source>
</reference>
<comment type="caution">
    <text evidence="2">The sequence shown here is derived from an EMBL/GenBank/DDBJ whole genome shotgun (WGS) entry which is preliminary data.</text>
</comment>
<organism evidence="2 3">
    <name type="scientific">Georgenia yuyongxinii</name>
    <dbReference type="NCBI Taxonomy" id="2589797"/>
    <lineage>
        <taxon>Bacteria</taxon>
        <taxon>Bacillati</taxon>
        <taxon>Actinomycetota</taxon>
        <taxon>Actinomycetes</taxon>
        <taxon>Micrococcales</taxon>
        <taxon>Bogoriellaceae</taxon>
        <taxon>Georgenia</taxon>
    </lineage>
</organism>